<evidence type="ECO:0008006" key="5">
    <source>
        <dbReference type="Google" id="ProtNLM"/>
    </source>
</evidence>
<feature type="compositionally biased region" description="Polar residues" evidence="1">
    <location>
        <begin position="569"/>
        <end position="578"/>
    </location>
</feature>
<keyword evidence="2" id="KW-0812">Transmembrane</keyword>
<dbReference type="Proteomes" id="UP000799324">
    <property type="component" value="Unassembled WGS sequence"/>
</dbReference>
<keyword evidence="4" id="KW-1185">Reference proteome</keyword>
<feature type="transmembrane region" description="Helical" evidence="2">
    <location>
        <begin position="489"/>
        <end position="515"/>
    </location>
</feature>
<keyword evidence="2" id="KW-0472">Membrane</keyword>
<dbReference type="EMBL" id="MU004562">
    <property type="protein sequence ID" value="KAF2648034.1"/>
    <property type="molecule type" value="Genomic_DNA"/>
</dbReference>
<accession>A0A6A6SPE6</accession>
<evidence type="ECO:0000313" key="4">
    <source>
        <dbReference type="Proteomes" id="UP000799324"/>
    </source>
</evidence>
<dbReference type="AlphaFoldDB" id="A0A6A6SPE6"/>
<dbReference type="OrthoDB" id="3231000at2759"/>
<evidence type="ECO:0000313" key="3">
    <source>
        <dbReference type="EMBL" id="KAF2648034.1"/>
    </source>
</evidence>
<proteinExistence type="predicted"/>
<feature type="region of interest" description="Disordered" evidence="1">
    <location>
        <begin position="569"/>
        <end position="602"/>
    </location>
</feature>
<feature type="compositionally biased region" description="Basic and acidic residues" evidence="1">
    <location>
        <begin position="585"/>
        <end position="602"/>
    </location>
</feature>
<evidence type="ECO:0000256" key="2">
    <source>
        <dbReference type="SAM" id="Phobius"/>
    </source>
</evidence>
<name>A0A6A6SPE6_9PLEO</name>
<reference evidence="3" key="1">
    <citation type="journal article" date="2020" name="Stud. Mycol.">
        <title>101 Dothideomycetes genomes: a test case for predicting lifestyles and emergence of pathogens.</title>
        <authorList>
            <person name="Haridas S."/>
            <person name="Albert R."/>
            <person name="Binder M."/>
            <person name="Bloem J."/>
            <person name="Labutti K."/>
            <person name="Salamov A."/>
            <person name="Andreopoulos B."/>
            <person name="Baker S."/>
            <person name="Barry K."/>
            <person name="Bills G."/>
            <person name="Bluhm B."/>
            <person name="Cannon C."/>
            <person name="Castanera R."/>
            <person name="Culley D."/>
            <person name="Daum C."/>
            <person name="Ezra D."/>
            <person name="Gonzalez J."/>
            <person name="Henrissat B."/>
            <person name="Kuo A."/>
            <person name="Liang C."/>
            <person name="Lipzen A."/>
            <person name="Lutzoni F."/>
            <person name="Magnuson J."/>
            <person name="Mondo S."/>
            <person name="Nolan M."/>
            <person name="Ohm R."/>
            <person name="Pangilinan J."/>
            <person name="Park H.-J."/>
            <person name="Ramirez L."/>
            <person name="Alfaro M."/>
            <person name="Sun H."/>
            <person name="Tritt A."/>
            <person name="Yoshinaga Y."/>
            <person name="Zwiers L.-H."/>
            <person name="Turgeon B."/>
            <person name="Goodwin S."/>
            <person name="Spatafora J."/>
            <person name="Crous P."/>
            <person name="Grigoriev I."/>
        </authorList>
    </citation>
    <scope>NUCLEOTIDE SEQUENCE</scope>
    <source>
        <strain evidence="3">CBS 122681</strain>
    </source>
</reference>
<protein>
    <recommendedName>
        <fullName evidence="5">Cora-domain-containing protein</fullName>
    </recommendedName>
</protein>
<organism evidence="3 4">
    <name type="scientific">Lophiostoma macrostomum CBS 122681</name>
    <dbReference type="NCBI Taxonomy" id="1314788"/>
    <lineage>
        <taxon>Eukaryota</taxon>
        <taxon>Fungi</taxon>
        <taxon>Dikarya</taxon>
        <taxon>Ascomycota</taxon>
        <taxon>Pezizomycotina</taxon>
        <taxon>Dothideomycetes</taxon>
        <taxon>Pleosporomycetidae</taxon>
        <taxon>Pleosporales</taxon>
        <taxon>Lophiostomataceae</taxon>
        <taxon>Lophiostoma</taxon>
    </lineage>
</organism>
<dbReference type="Gene3D" id="1.20.58.340">
    <property type="entry name" value="Magnesium transport protein CorA, transmembrane region"/>
    <property type="match status" value="1"/>
</dbReference>
<gene>
    <name evidence="3" type="ORF">K491DRAFT_763330</name>
</gene>
<keyword evidence="2" id="KW-1133">Transmembrane helix</keyword>
<dbReference type="GO" id="GO:0016020">
    <property type="term" value="C:membrane"/>
    <property type="evidence" value="ECO:0007669"/>
    <property type="project" value="InterPro"/>
</dbReference>
<dbReference type="Pfam" id="PF01544">
    <property type="entry name" value="CorA"/>
    <property type="match status" value="1"/>
</dbReference>
<evidence type="ECO:0000256" key="1">
    <source>
        <dbReference type="SAM" id="MobiDB-lite"/>
    </source>
</evidence>
<dbReference type="GO" id="GO:0046873">
    <property type="term" value="F:metal ion transmembrane transporter activity"/>
    <property type="evidence" value="ECO:0007669"/>
    <property type="project" value="InterPro"/>
</dbReference>
<feature type="transmembrane region" description="Helical" evidence="2">
    <location>
        <begin position="527"/>
        <end position="551"/>
    </location>
</feature>
<sequence>MTTPTGSARSPESSNDAWSEKQNFIDSLKLPQEDVFNPMRQFLERNHANSQARYEARLVAFNTEGHIDIAASGGRDSENKRGEDYAITVDEFRHRHRESDQPRLLLLQNMTPEWIKTLHEGWNVPLDFFLAHVENSDWYTLQEIPDQLPMLHSVAPTHVRIQYIVTREWDRLEEDTEGHEFPDDNPRDSSVMGGLLRTDSPHDSIIQARRGPAPPPDIEEIETATVRRLASGFDPTPTPSRHSMGDSIVDTTACKKINPFACVRNTITIWFDKFHGSPGWTKGVILMYPPFEAADERLRHLSTSIYRSFIPRDIPTGLDRNDFDCRRSHMDSFLFCLRLNDKLLKGHETAIDPKYAPSSPSALSLIGDLWRIVASEWLVFDTYAERSLNNIEKWFELYGEDLPQYDLHRLLSQLMKIQRRMTKYCTLVSEQVEACPIHHSNTFHPSPMQDFERIQKLFEHKLTRIDHAIQVAMSLMSAHEAKLAESRNAFLFVLTIVTSILLPFSTVAAIMAIPMDSGLGPHRPGFWKFWVSACALFAFFAVFCIVWKFGVEPLWVMSHRKRKVSNSMQSQPTSSWISSRHRTVSKSDVERGKGIEMKKRRR</sequence>
<dbReference type="InterPro" id="IPR002523">
    <property type="entry name" value="MgTranspt_CorA/ZnTranspt_ZntB"/>
</dbReference>